<evidence type="ECO:0000313" key="1">
    <source>
        <dbReference type="EMBL" id="KAF7362775.1"/>
    </source>
</evidence>
<protein>
    <submittedName>
        <fullName evidence="1">Uncharacterized protein</fullName>
    </submittedName>
</protein>
<gene>
    <name evidence="1" type="ORF">MVEN_00627200</name>
</gene>
<sequence length="238" mass="26045">MIIHAWRIGITTILDFDTPPRHQDACVLSASPRQIRIPVNVLLVAMLVGGSDSKDSPSDICFPDLCEWTHVLDPPYSHLSHTSTTISAYLVTNDSNDTLPLFPPSSGISRCRSRPRHRSPPCPPPPLTWASHEILALDANGREGRVLLSRRHLPFVAFVTPSTSPGYGCIGWEAMGLGSTMRDCMAALSRATLRAIPYAAHSSESDRLKDDGAATRADNSLRRPFHTASFHLSSLFPL</sequence>
<keyword evidence="2" id="KW-1185">Reference proteome</keyword>
<reference evidence="1" key="1">
    <citation type="submission" date="2020-05" db="EMBL/GenBank/DDBJ databases">
        <title>Mycena genomes resolve the evolution of fungal bioluminescence.</title>
        <authorList>
            <person name="Tsai I.J."/>
        </authorList>
    </citation>
    <scope>NUCLEOTIDE SEQUENCE</scope>
    <source>
        <strain evidence="1">CCC161011</strain>
    </source>
</reference>
<comment type="caution">
    <text evidence="1">The sequence shown here is derived from an EMBL/GenBank/DDBJ whole genome shotgun (WGS) entry which is preliminary data.</text>
</comment>
<organism evidence="1 2">
    <name type="scientific">Mycena venus</name>
    <dbReference type="NCBI Taxonomy" id="2733690"/>
    <lineage>
        <taxon>Eukaryota</taxon>
        <taxon>Fungi</taxon>
        <taxon>Dikarya</taxon>
        <taxon>Basidiomycota</taxon>
        <taxon>Agaricomycotina</taxon>
        <taxon>Agaricomycetes</taxon>
        <taxon>Agaricomycetidae</taxon>
        <taxon>Agaricales</taxon>
        <taxon>Marasmiineae</taxon>
        <taxon>Mycenaceae</taxon>
        <taxon>Mycena</taxon>
    </lineage>
</organism>
<proteinExistence type="predicted"/>
<evidence type="ECO:0000313" key="2">
    <source>
        <dbReference type="Proteomes" id="UP000620124"/>
    </source>
</evidence>
<dbReference type="Proteomes" id="UP000620124">
    <property type="component" value="Unassembled WGS sequence"/>
</dbReference>
<accession>A0A8H6YKF9</accession>
<dbReference type="AlphaFoldDB" id="A0A8H6YKF9"/>
<dbReference type="EMBL" id="JACAZI010000004">
    <property type="protein sequence ID" value="KAF7362775.1"/>
    <property type="molecule type" value="Genomic_DNA"/>
</dbReference>
<name>A0A8H6YKF9_9AGAR</name>